<keyword evidence="1" id="KW-0472">Membrane</keyword>
<organism evidence="2 3">
    <name type="scientific">Undibacterium umbellatum</name>
    <dbReference type="NCBI Taxonomy" id="2762300"/>
    <lineage>
        <taxon>Bacteria</taxon>
        <taxon>Pseudomonadati</taxon>
        <taxon>Pseudomonadota</taxon>
        <taxon>Betaproteobacteria</taxon>
        <taxon>Burkholderiales</taxon>
        <taxon>Oxalobacteraceae</taxon>
        <taxon>Undibacterium</taxon>
    </lineage>
</organism>
<feature type="transmembrane region" description="Helical" evidence="1">
    <location>
        <begin position="30"/>
        <end position="48"/>
    </location>
</feature>
<name>A0ABR6ZIZ7_9BURK</name>
<dbReference type="Pfam" id="PF10746">
    <property type="entry name" value="Phage_holin_2_2"/>
    <property type="match status" value="1"/>
</dbReference>
<evidence type="ECO:0000256" key="1">
    <source>
        <dbReference type="SAM" id="Phobius"/>
    </source>
</evidence>
<comment type="caution">
    <text evidence="2">The sequence shown here is derived from an EMBL/GenBank/DDBJ whole genome shotgun (WGS) entry which is preliminary data.</text>
</comment>
<keyword evidence="1" id="KW-0812">Transmembrane</keyword>
<dbReference type="EMBL" id="JACOFX010000043">
    <property type="protein sequence ID" value="MBC3911591.1"/>
    <property type="molecule type" value="Genomic_DNA"/>
</dbReference>
<accession>A0ABR6ZIZ7</accession>
<evidence type="ECO:0000313" key="3">
    <source>
        <dbReference type="Proteomes" id="UP000646911"/>
    </source>
</evidence>
<sequence>MNDNHMETVKAIPPVAISAITFLGVPLNEWVFILTIIYTVLQITFFVRDRMLKPWLHRRANAQKGKSQS</sequence>
<evidence type="ECO:0000313" key="2">
    <source>
        <dbReference type="EMBL" id="MBC3911591.1"/>
    </source>
</evidence>
<reference evidence="2 3" key="1">
    <citation type="submission" date="2020-08" db="EMBL/GenBank/DDBJ databases">
        <title>Novel species isolated from subtropical streams in China.</title>
        <authorList>
            <person name="Lu H."/>
        </authorList>
    </citation>
    <scope>NUCLEOTIDE SEQUENCE [LARGE SCALE GENOMIC DNA]</scope>
    <source>
        <strain evidence="2 3">NL8W</strain>
    </source>
</reference>
<gene>
    <name evidence="2" type="ORF">H8L47_28910</name>
</gene>
<proteinExistence type="predicted"/>
<dbReference type="InterPro" id="IPR019682">
    <property type="entry name" value="Phage_T7_Gp17.5_holin"/>
</dbReference>
<protein>
    <submittedName>
        <fullName evidence="2">Holin</fullName>
    </submittedName>
</protein>
<keyword evidence="3" id="KW-1185">Reference proteome</keyword>
<keyword evidence="1" id="KW-1133">Transmembrane helix</keyword>
<dbReference type="RefSeq" id="WP_186957293.1">
    <property type="nucleotide sequence ID" value="NZ_JACOFX010000043.1"/>
</dbReference>
<dbReference type="Proteomes" id="UP000646911">
    <property type="component" value="Unassembled WGS sequence"/>
</dbReference>